<sequence length="43" mass="5225">KIPKILLKISYFILHQHHLTKKLFYSFSSTLSMNKELKQMQNF</sequence>
<evidence type="ECO:0000313" key="1">
    <source>
        <dbReference type="EMBL" id="KXA16676.1"/>
    </source>
</evidence>
<accession>A0A133NK52</accession>
<gene>
    <name evidence="1" type="ORF">HMPREF3206_00228</name>
</gene>
<name>A0A133NK52_9FUSO</name>
<evidence type="ECO:0000313" key="2">
    <source>
        <dbReference type="Proteomes" id="UP000070617"/>
    </source>
</evidence>
<protein>
    <submittedName>
        <fullName evidence="1">Uncharacterized protein</fullName>
    </submittedName>
</protein>
<feature type="non-terminal residue" evidence="1">
    <location>
        <position position="1"/>
    </location>
</feature>
<comment type="caution">
    <text evidence="1">The sequence shown here is derived from an EMBL/GenBank/DDBJ whole genome shotgun (WGS) entry which is preliminary data.</text>
</comment>
<dbReference type="PATRIC" id="fig|134605.3.peg.230"/>
<dbReference type="AlphaFoldDB" id="A0A133NK52"/>
<organism evidence="1 2">
    <name type="scientific">Fusobacterium equinum</name>
    <dbReference type="NCBI Taxonomy" id="134605"/>
    <lineage>
        <taxon>Bacteria</taxon>
        <taxon>Fusobacteriati</taxon>
        <taxon>Fusobacteriota</taxon>
        <taxon>Fusobacteriia</taxon>
        <taxon>Fusobacteriales</taxon>
        <taxon>Fusobacteriaceae</taxon>
        <taxon>Fusobacterium</taxon>
    </lineage>
</organism>
<dbReference type="Proteomes" id="UP000070617">
    <property type="component" value="Unassembled WGS sequence"/>
</dbReference>
<dbReference type="EMBL" id="LRPX01000007">
    <property type="protein sequence ID" value="KXA16676.1"/>
    <property type="molecule type" value="Genomic_DNA"/>
</dbReference>
<reference evidence="2" key="1">
    <citation type="submission" date="2016-01" db="EMBL/GenBank/DDBJ databases">
        <authorList>
            <person name="Mitreva M."/>
            <person name="Pepin K.H."/>
            <person name="Mihindukulasuriya K.A."/>
            <person name="Fulton R."/>
            <person name="Fronick C."/>
            <person name="O'Laughlin M."/>
            <person name="Miner T."/>
            <person name="Herter B."/>
            <person name="Rosa B.A."/>
            <person name="Cordes M."/>
            <person name="Tomlinson C."/>
            <person name="Wollam A."/>
            <person name="Palsikar V.B."/>
            <person name="Mardis E.R."/>
            <person name="Wilson R.K."/>
        </authorList>
    </citation>
    <scope>NUCLEOTIDE SEQUENCE [LARGE SCALE GENOMIC DNA]</scope>
    <source>
        <strain evidence="2">CMW8396</strain>
    </source>
</reference>
<proteinExistence type="predicted"/>
<keyword evidence="2" id="KW-1185">Reference proteome</keyword>